<reference evidence="2" key="1">
    <citation type="submission" date="2021-01" db="EMBL/GenBank/DDBJ databases">
        <authorList>
            <person name="Corre E."/>
            <person name="Pelletier E."/>
            <person name="Niang G."/>
            <person name="Scheremetjew M."/>
            <person name="Finn R."/>
            <person name="Kale V."/>
            <person name="Holt S."/>
            <person name="Cochrane G."/>
            <person name="Meng A."/>
            <person name="Brown T."/>
            <person name="Cohen L."/>
        </authorList>
    </citation>
    <scope>NUCLEOTIDE SEQUENCE</scope>
    <source>
        <strain evidence="2">CCMP3105</strain>
    </source>
</reference>
<name>A0A7S4PWN8_9DINO</name>
<sequence length="305" mass="32935">MACLSLQGGPKPGPTRVYALAADRPCTWAAMVGISSQLASEASHHVGLEASDKARSLDSAVAGFRVSLENPFAEDGHFPPISCVGDNVRAKEVLELRAEGEKAMGREFGPAEVMLRRLLGWKAPAKKAPKDKLRPHADMRSRVVSETPWTVEKIYEGAVKKKPKLPPGRLGPALPKGPSLPSRHELLYEGPFPLEKRVSELAAHTYYLWGEAKYESYLCGGTSLEAIAHRLESFAKQADRAVRNLVHHMHIPVSRAPPNLPLLVQQNGPPTDCSLAAPPSTAGPPPAAARRPGSRRPLVATGKFL</sequence>
<accession>A0A7S4PWN8</accession>
<feature type="compositionally biased region" description="Low complexity" evidence="1">
    <location>
        <begin position="288"/>
        <end position="297"/>
    </location>
</feature>
<gene>
    <name evidence="2" type="ORF">AMON00008_LOCUS4768</name>
</gene>
<proteinExistence type="predicted"/>
<organism evidence="2">
    <name type="scientific">Alexandrium monilatum</name>
    <dbReference type="NCBI Taxonomy" id="311494"/>
    <lineage>
        <taxon>Eukaryota</taxon>
        <taxon>Sar</taxon>
        <taxon>Alveolata</taxon>
        <taxon>Dinophyceae</taxon>
        <taxon>Gonyaulacales</taxon>
        <taxon>Pyrocystaceae</taxon>
        <taxon>Alexandrium</taxon>
    </lineage>
</organism>
<evidence type="ECO:0000256" key="1">
    <source>
        <dbReference type="SAM" id="MobiDB-lite"/>
    </source>
</evidence>
<dbReference type="EMBL" id="HBNR01007247">
    <property type="protein sequence ID" value="CAE4565149.1"/>
    <property type="molecule type" value="Transcribed_RNA"/>
</dbReference>
<dbReference type="AlphaFoldDB" id="A0A7S4PWN8"/>
<evidence type="ECO:0000313" key="2">
    <source>
        <dbReference type="EMBL" id="CAE4565149.1"/>
    </source>
</evidence>
<feature type="region of interest" description="Disordered" evidence="1">
    <location>
        <begin position="265"/>
        <end position="305"/>
    </location>
</feature>
<protein>
    <submittedName>
        <fullName evidence="2">Uncharacterized protein</fullName>
    </submittedName>
</protein>